<protein>
    <recommendedName>
        <fullName evidence="3">Capsule polysaccharide biosynthesis protein</fullName>
    </recommendedName>
</protein>
<dbReference type="AlphaFoldDB" id="A0A1G2EZ80"/>
<dbReference type="GO" id="GO:0000271">
    <property type="term" value="P:polysaccharide biosynthetic process"/>
    <property type="evidence" value="ECO:0007669"/>
    <property type="project" value="InterPro"/>
</dbReference>
<evidence type="ECO:0000313" key="2">
    <source>
        <dbReference type="Proteomes" id="UP000177486"/>
    </source>
</evidence>
<dbReference type="InterPro" id="IPR007833">
    <property type="entry name" value="Capsule_polysaccharide_synth"/>
</dbReference>
<dbReference type="Proteomes" id="UP000177486">
    <property type="component" value="Unassembled WGS sequence"/>
</dbReference>
<name>A0A1G2EZ80_9BACT</name>
<dbReference type="SUPFAM" id="SSF53756">
    <property type="entry name" value="UDP-Glycosyltransferase/glycogen phosphorylase"/>
    <property type="match status" value="1"/>
</dbReference>
<reference evidence="1 2" key="1">
    <citation type="journal article" date="2016" name="Nat. Commun.">
        <title>Thousands of microbial genomes shed light on interconnected biogeochemical processes in an aquifer system.</title>
        <authorList>
            <person name="Anantharaman K."/>
            <person name="Brown C.T."/>
            <person name="Hug L.A."/>
            <person name="Sharon I."/>
            <person name="Castelle C.J."/>
            <person name="Probst A.J."/>
            <person name="Thomas B.C."/>
            <person name="Singh A."/>
            <person name="Wilkins M.J."/>
            <person name="Karaoz U."/>
            <person name="Brodie E.L."/>
            <person name="Williams K.H."/>
            <person name="Hubbard S.S."/>
            <person name="Banfield J.F."/>
        </authorList>
    </citation>
    <scope>NUCLEOTIDE SEQUENCE [LARGE SCALE GENOMIC DNA]</scope>
</reference>
<dbReference type="Pfam" id="PF05159">
    <property type="entry name" value="Capsule_synth"/>
    <property type="match status" value="1"/>
</dbReference>
<proteinExistence type="predicted"/>
<evidence type="ECO:0000313" key="1">
    <source>
        <dbReference type="EMBL" id="OGZ31085.1"/>
    </source>
</evidence>
<gene>
    <name evidence="1" type="ORF">A2931_02840</name>
</gene>
<dbReference type="EMBL" id="MHMQ01000007">
    <property type="protein sequence ID" value="OGZ31085.1"/>
    <property type="molecule type" value="Genomic_DNA"/>
</dbReference>
<organism evidence="1 2">
    <name type="scientific">Candidatus Niyogibacteria bacterium RIFCSPLOWO2_01_FULL_45_48</name>
    <dbReference type="NCBI Taxonomy" id="1801724"/>
    <lineage>
        <taxon>Bacteria</taxon>
        <taxon>Candidatus Niyogiibacteriota</taxon>
    </lineage>
</organism>
<evidence type="ECO:0008006" key="3">
    <source>
        <dbReference type="Google" id="ProtNLM"/>
    </source>
</evidence>
<comment type="caution">
    <text evidence="1">The sequence shown here is derived from an EMBL/GenBank/DDBJ whole genome shotgun (WGS) entry which is preliminary data.</text>
</comment>
<accession>A0A1G2EZ80</accession>
<dbReference type="GO" id="GO:0015774">
    <property type="term" value="P:polysaccharide transport"/>
    <property type="evidence" value="ECO:0007669"/>
    <property type="project" value="InterPro"/>
</dbReference>
<sequence>MTSRETKICLFLQRRFAPIGHTMAVILNKKYGVEQFCGYVSMRSNLELLKSSKNPRYTKLILDEDIYKFYKTESVDLNYLNLLEKEYGIPNLWPFVDSDRIVRHGLFLREYPYDFPLHSHEDMLKLTQVYAKAAIQFLEEEKPDVIIFPVIEGLTTLLLYHIAQKKGIKTLFIQTSRVGNKYTITEQYDDLSYVRQTFEKLNKGDASCPEYRKLAQKFLADFRDKPASHEPTDVPSQRPITRKQQFAFLSPRKIGTSIFWIIKIFIDYLQDAFRDDHTKIKPWHHVFDRTKRKIRVLVGFEDLYDEADKNEDFAFYPLQKEPEISITLFAPFFKDQLWLTRQIARSLPIHYKLYVKEHPSMFSYRPRKYYKELKKIPNVKLIRPSVSSFDLTKNAKLIATITGTAGWEGILLKKPVITLGDVFYSALPMVKNCKTIEELPYIVKTQLENFNYDEEKLINLITAIYRESAPLDLSQIWDIEGGSQAEKKEEEIMPIVDLIAEKLNLKAI</sequence>